<proteinExistence type="predicted"/>
<feature type="non-terminal residue" evidence="3">
    <location>
        <position position="199"/>
    </location>
</feature>
<dbReference type="Pfam" id="PF05598">
    <property type="entry name" value="DUF772"/>
    <property type="match status" value="1"/>
</dbReference>
<feature type="compositionally biased region" description="Basic and acidic residues" evidence="1">
    <location>
        <begin position="175"/>
        <end position="186"/>
    </location>
</feature>
<reference evidence="3" key="2">
    <citation type="submission" date="2020-02" db="EMBL/GenBank/DDBJ databases">
        <authorList>
            <person name="Littmann E."/>
            <person name="Sorbara M."/>
        </authorList>
    </citation>
    <scope>NUCLEOTIDE SEQUENCE</scope>
    <source>
        <strain evidence="3">MSK.22.53</strain>
    </source>
</reference>
<evidence type="ECO:0000259" key="2">
    <source>
        <dbReference type="Pfam" id="PF05598"/>
    </source>
</evidence>
<feature type="region of interest" description="Disordered" evidence="1">
    <location>
        <begin position="161"/>
        <end position="199"/>
    </location>
</feature>
<organism evidence="3 4">
    <name type="scientific">Mediterraneibacter gnavus</name>
    <name type="common">Ruminococcus gnavus</name>
    <dbReference type="NCBI Taxonomy" id="33038"/>
    <lineage>
        <taxon>Bacteria</taxon>
        <taxon>Bacillati</taxon>
        <taxon>Bacillota</taxon>
        <taxon>Clostridia</taxon>
        <taxon>Lachnospirales</taxon>
        <taxon>Lachnospiraceae</taxon>
        <taxon>Mediterraneibacter</taxon>
    </lineage>
</organism>
<evidence type="ECO:0000313" key="4">
    <source>
        <dbReference type="Proteomes" id="UP001296643"/>
    </source>
</evidence>
<reference evidence="3" key="1">
    <citation type="journal article" date="2020" name="Cell Host Microbe">
        <title>Functional and Genomic Variation between Human-Derived Isolates of Lachnospiraceae Reveals Inter- and Intra-Species Diversity.</title>
        <authorList>
            <person name="Sorbara M.T."/>
            <person name="Littmann E.R."/>
            <person name="Fontana E."/>
            <person name="Moody T.U."/>
            <person name="Kohout C.E."/>
            <person name="Gjonbalaj M."/>
            <person name="Eaton V."/>
            <person name="Seok R."/>
            <person name="Leiner I.M."/>
            <person name="Pamer E.G."/>
        </authorList>
    </citation>
    <scope>NUCLEOTIDE SEQUENCE</scope>
    <source>
        <strain evidence="3">MSK.22.53</strain>
    </source>
</reference>
<comment type="caution">
    <text evidence="3">The sequence shown here is derived from an EMBL/GenBank/DDBJ whole genome shotgun (WGS) entry which is preliminary data.</text>
</comment>
<accession>A0AAJ3KHZ3</accession>
<evidence type="ECO:0000256" key="1">
    <source>
        <dbReference type="SAM" id="MobiDB-lite"/>
    </source>
</evidence>
<gene>
    <name evidence="3" type="ORF">G4958_04040</name>
</gene>
<dbReference type="EMBL" id="JAAIRM010000005">
    <property type="protein sequence ID" value="NSI18545.1"/>
    <property type="molecule type" value="Genomic_DNA"/>
</dbReference>
<dbReference type="PANTHER" id="PTHR33803">
    <property type="entry name" value="IS1478 TRANSPOSASE"/>
    <property type="match status" value="1"/>
</dbReference>
<dbReference type="AlphaFoldDB" id="A0AAJ3KHZ3"/>
<name>A0AAJ3KHZ3_MEDGN</name>
<evidence type="ECO:0000313" key="3">
    <source>
        <dbReference type="EMBL" id="NSI18545.1"/>
    </source>
</evidence>
<dbReference type="InterPro" id="IPR008490">
    <property type="entry name" value="Transposase_InsH_N"/>
</dbReference>
<sequence>MIARILTKTNRFSCSFLTDFKYKGAKTMYKPIDKLQHSFLDFNQPMGLHMNPDNRWVRLADRIPWDEFEVKYAKLFPSDTGNVAKPLRMALGALIIQTKFQFSDRELVEQIAENPYLQYFIGLPGFREEAPFDASTLVLFRKRISADMLMEVNEYLLAHKEDDKDDHTPPSVGKSGDDGTAKEDTNKGTLTLDATCAPA</sequence>
<dbReference type="PANTHER" id="PTHR33803:SF3">
    <property type="entry name" value="BLL1974 PROTEIN"/>
    <property type="match status" value="1"/>
</dbReference>
<dbReference type="Proteomes" id="UP001296643">
    <property type="component" value="Unassembled WGS sequence"/>
</dbReference>
<protein>
    <submittedName>
        <fullName evidence="3">Transposase</fullName>
    </submittedName>
</protein>
<feature type="domain" description="Transposase InsH N-terminal" evidence="2">
    <location>
        <begin position="52"/>
        <end position="143"/>
    </location>
</feature>